<proteinExistence type="predicted"/>
<dbReference type="PROSITE" id="PS51257">
    <property type="entry name" value="PROKAR_LIPOPROTEIN"/>
    <property type="match status" value="1"/>
</dbReference>
<dbReference type="OMA" id="WMWAASM"/>
<evidence type="ECO:0000313" key="2">
    <source>
        <dbReference type="Ensembl" id="ENSBMSP00010025464.1"/>
    </source>
</evidence>
<protein>
    <submittedName>
        <fullName evidence="2">Uncharacterized protein</fullName>
    </submittedName>
</protein>
<evidence type="ECO:0000256" key="1">
    <source>
        <dbReference type="SAM" id="MobiDB-lite"/>
    </source>
</evidence>
<feature type="compositionally biased region" description="Low complexity" evidence="1">
    <location>
        <begin position="78"/>
        <end position="91"/>
    </location>
</feature>
<feature type="compositionally biased region" description="Gly residues" evidence="1">
    <location>
        <begin position="116"/>
        <end position="126"/>
    </location>
</feature>
<feature type="region of interest" description="Disordered" evidence="1">
    <location>
        <begin position="78"/>
        <end position="97"/>
    </location>
</feature>
<dbReference type="Ensembl" id="ENSBMST00010028032.1">
    <property type="protein sequence ID" value="ENSBMSP00010025464.1"/>
    <property type="gene ID" value="ENSBMSG00010018494.1"/>
</dbReference>
<sequence>MRSWRSWPTRCGATPVPTTLSGAGSCWPPALAALRLPRASTSTCSSLCLIMGGMASRLCVNIASCRPWARPNSRALALPAPSLRPSSSGQQPRRRPGWLWTWAASTGAGRRLAGLDGGYEEGGPVGRAGRPRLRAGPGVGPRATQGVPATESLLHRGCRGAHGWQGRSQVEMAPGRRRWRCQVPVALEPGEYGTGAVT</sequence>
<dbReference type="GeneTree" id="ENSGT00910000148619"/>
<feature type="region of interest" description="Disordered" evidence="1">
    <location>
        <begin position="116"/>
        <end position="146"/>
    </location>
</feature>
<organism evidence="2">
    <name type="scientific">Balaenoptera musculus</name>
    <name type="common">Blue whale</name>
    <dbReference type="NCBI Taxonomy" id="9771"/>
    <lineage>
        <taxon>Eukaryota</taxon>
        <taxon>Metazoa</taxon>
        <taxon>Chordata</taxon>
        <taxon>Craniata</taxon>
        <taxon>Vertebrata</taxon>
        <taxon>Euteleostomi</taxon>
        <taxon>Mammalia</taxon>
        <taxon>Eutheria</taxon>
        <taxon>Laurasiatheria</taxon>
        <taxon>Artiodactyla</taxon>
        <taxon>Whippomorpha</taxon>
        <taxon>Cetacea</taxon>
        <taxon>Mysticeti</taxon>
        <taxon>Balaenopteridae</taxon>
        <taxon>Balaenoptera</taxon>
    </lineage>
</organism>
<reference evidence="2" key="1">
    <citation type="submission" date="2023-09" db="UniProtKB">
        <authorList>
            <consortium name="Ensembl"/>
        </authorList>
    </citation>
    <scope>IDENTIFICATION</scope>
</reference>
<name>A0A8C0DWL5_BALMU</name>
<dbReference type="AlphaFoldDB" id="A0A8C0DWL5"/>
<accession>A0A8C0DWL5</accession>
<feature type="compositionally biased region" description="Low complexity" evidence="1">
    <location>
        <begin position="134"/>
        <end position="143"/>
    </location>
</feature>